<feature type="region of interest" description="Disordered" evidence="1">
    <location>
        <begin position="139"/>
        <end position="165"/>
    </location>
</feature>
<dbReference type="AlphaFoldDB" id="A0A1D2MA73"/>
<evidence type="ECO:0000313" key="3">
    <source>
        <dbReference type="EMBL" id="ODM89870.1"/>
    </source>
</evidence>
<feature type="chain" id="PRO_5008903703" evidence="2">
    <location>
        <begin position="23"/>
        <end position="375"/>
    </location>
</feature>
<dbReference type="EMBL" id="LJIJ01002313">
    <property type="protein sequence ID" value="ODM89870.1"/>
    <property type="molecule type" value="Genomic_DNA"/>
</dbReference>
<evidence type="ECO:0000313" key="4">
    <source>
        <dbReference type="Proteomes" id="UP000094527"/>
    </source>
</evidence>
<keyword evidence="2" id="KW-0732">Signal</keyword>
<feature type="region of interest" description="Disordered" evidence="1">
    <location>
        <begin position="196"/>
        <end position="228"/>
    </location>
</feature>
<feature type="compositionally biased region" description="Low complexity" evidence="1">
    <location>
        <begin position="246"/>
        <end position="265"/>
    </location>
</feature>
<feature type="region of interest" description="Disordered" evidence="1">
    <location>
        <begin position="24"/>
        <end position="48"/>
    </location>
</feature>
<comment type="caution">
    <text evidence="3">The sequence shown here is derived from an EMBL/GenBank/DDBJ whole genome shotgun (WGS) entry which is preliminary data.</text>
</comment>
<feature type="compositionally biased region" description="Polar residues" evidence="1">
    <location>
        <begin position="298"/>
        <end position="310"/>
    </location>
</feature>
<feature type="compositionally biased region" description="Polar residues" evidence="1">
    <location>
        <begin position="196"/>
        <end position="217"/>
    </location>
</feature>
<evidence type="ECO:0000256" key="2">
    <source>
        <dbReference type="SAM" id="SignalP"/>
    </source>
</evidence>
<accession>A0A1D2MA73</accession>
<feature type="region of interest" description="Disordered" evidence="1">
    <location>
        <begin position="246"/>
        <end position="348"/>
    </location>
</feature>
<sequence length="375" mass="38764">MKPIRVTLLVVVILMLSTVTLCQRKSKSKPKSRSKTPKPKVPSDDELVISPRAVQPDAYVILVPVPNAGGNGGPPSAAYGVPSAPGSSYGAPSAPVTSYGPPAQRNRAIPTPGNEISPASLDGKQEFIVTKDGIGLLVPGRSTGGRSPRPSAGNSGPTAATLPGGHSVRVASQNGKLGFLVTRDLIPNLAPGTFTTTSGVARTPGAQGQVSGGSPATSALPGGSGIRIGSQNGQLGLLVPRDQLSNLGPGLIPSNPGSSSSSQGQTQIRAPPTFQNSFPGAESLPTVFGPDFGPGSFLGNSEFGQSSGPSSDEGFRPIFTPRRPSPPRQREEFGFPRSTSPNENGPFQRATEVFTYLFNNQDTAPQLVFKDRRIL</sequence>
<feature type="signal peptide" evidence="2">
    <location>
        <begin position="1"/>
        <end position="22"/>
    </location>
</feature>
<proteinExistence type="predicted"/>
<evidence type="ECO:0000256" key="1">
    <source>
        <dbReference type="SAM" id="MobiDB-lite"/>
    </source>
</evidence>
<keyword evidence="4" id="KW-1185">Reference proteome</keyword>
<reference evidence="3 4" key="1">
    <citation type="journal article" date="2016" name="Genome Biol. Evol.">
        <title>Gene Family Evolution Reflects Adaptation to Soil Environmental Stressors in the Genome of the Collembolan Orchesella cincta.</title>
        <authorList>
            <person name="Faddeeva-Vakhrusheva A."/>
            <person name="Derks M.F."/>
            <person name="Anvar S.Y."/>
            <person name="Agamennone V."/>
            <person name="Suring W."/>
            <person name="Smit S."/>
            <person name="van Straalen N.M."/>
            <person name="Roelofs D."/>
        </authorList>
    </citation>
    <scope>NUCLEOTIDE SEQUENCE [LARGE SCALE GENOMIC DNA]</scope>
    <source>
        <tissue evidence="3">Mixed pool</tissue>
    </source>
</reference>
<feature type="compositionally biased region" description="Basic residues" evidence="1">
    <location>
        <begin position="24"/>
        <end position="38"/>
    </location>
</feature>
<protein>
    <submittedName>
        <fullName evidence="3">Uncharacterized protein</fullName>
    </submittedName>
</protein>
<dbReference type="Proteomes" id="UP000094527">
    <property type="component" value="Unassembled WGS sequence"/>
</dbReference>
<name>A0A1D2MA73_ORCCI</name>
<gene>
    <name evidence="3" type="ORF">Ocin01_16812</name>
</gene>
<organism evidence="3 4">
    <name type="scientific">Orchesella cincta</name>
    <name type="common">Springtail</name>
    <name type="synonym">Podura cincta</name>
    <dbReference type="NCBI Taxonomy" id="48709"/>
    <lineage>
        <taxon>Eukaryota</taxon>
        <taxon>Metazoa</taxon>
        <taxon>Ecdysozoa</taxon>
        <taxon>Arthropoda</taxon>
        <taxon>Hexapoda</taxon>
        <taxon>Collembola</taxon>
        <taxon>Entomobryomorpha</taxon>
        <taxon>Entomobryoidea</taxon>
        <taxon>Orchesellidae</taxon>
        <taxon>Orchesellinae</taxon>
        <taxon>Orchesella</taxon>
    </lineage>
</organism>